<comment type="similarity">
    <text evidence="2">Belongs to the nucleotide-sugar transporter family. SLC35A subfamily.</text>
</comment>
<reference evidence="9" key="2">
    <citation type="submission" date="2021-09" db="EMBL/GenBank/DDBJ databases">
        <authorList>
            <person name="Jia N."/>
            <person name="Wang J."/>
            <person name="Shi W."/>
            <person name="Du L."/>
            <person name="Sun Y."/>
            <person name="Zhan W."/>
            <person name="Jiang J."/>
            <person name="Wang Q."/>
            <person name="Zhang B."/>
            <person name="Ji P."/>
            <person name="Sakyi L.B."/>
            <person name="Cui X."/>
            <person name="Yuan T."/>
            <person name="Jiang B."/>
            <person name="Yang W."/>
            <person name="Lam T.T.-Y."/>
            <person name="Chang Q."/>
            <person name="Ding S."/>
            <person name="Wang X."/>
            <person name="Zhu J."/>
            <person name="Ruan X."/>
            <person name="Zhao L."/>
            <person name="Wei J."/>
            <person name="Que T."/>
            <person name="Du C."/>
            <person name="Cheng J."/>
            <person name="Dai P."/>
            <person name="Han X."/>
            <person name="Huang E."/>
            <person name="Gao Y."/>
            <person name="Liu J."/>
            <person name="Shao H."/>
            <person name="Ye R."/>
            <person name="Li L."/>
            <person name="Wei W."/>
            <person name="Wang X."/>
            <person name="Wang C."/>
            <person name="Huo Q."/>
            <person name="Li W."/>
            <person name="Guo W."/>
            <person name="Chen H."/>
            <person name="Chen S."/>
            <person name="Zhou L."/>
            <person name="Zhou L."/>
            <person name="Ni X."/>
            <person name="Tian J."/>
            <person name="Zhou Y."/>
            <person name="Sheng Y."/>
            <person name="Liu T."/>
            <person name="Pan Y."/>
            <person name="Xia L."/>
            <person name="Li J."/>
            <person name="Zhao F."/>
            <person name="Cao W."/>
        </authorList>
    </citation>
    <scope>NUCLEOTIDE SEQUENCE</scope>
    <source>
        <strain evidence="9">Rsan-2018</strain>
        <tissue evidence="9">Larvae</tissue>
    </source>
</reference>
<accession>A0A9D4T6N5</accession>
<evidence type="ECO:0000256" key="2">
    <source>
        <dbReference type="ARBA" id="ARBA00009976"/>
    </source>
</evidence>
<dbReference type="EMBL" id="JABSTV010001246">
    <property type="protein sequence ID" value="KAH7975430.1"/>
    <property type="molecule type" value="Genomic_DNA"/>
</dbReference>
<comment type="subcellular location">
    <subcellularLocation>
        <location evidence="1">Membrane</location>
        <topology evidence="1">Multi-pass membrane protein</topology>
    </subcellularLocation>
</comment>
<evidence type="ECO:0000256" key="1">
    <source>
        <dbReference type="ARBA" id="ARBA00004141"/>
    </source>
</evidence>
<keyword evidence="3" id="KW-0813">Transport</keyword>
<evidence type="ECO:0000256" key="4">
    <source>
        <dbReference type="ARBA" id="ARBA00022692"/>
    </source>
</evidence>
<evidence type="ECO:0000313" key="10">
    <source>
        <dbReference type="Proteomes" id="UP000821837"/>
    </source>
</evidence>
<reference evidence="9" key="1">
    <citation type="journal article" date="2020" name="Cell">
        <title>Large-Scale Comparative Analyses of Tick Genomes Elucidate Their Genetic Diversity and Vector Capacities.</title>
        <authorList>
            <consortium name="Tick Genome and Microbiome Consortium (TIGMIC)"/>
            <person name="Jia N."/>
            <person name="Wang J."/>
            <person name="Shi W."/>
            <person name="Du L."/>
            <person name="Sun Y."/>
            <person name="Zhan W."/>
            <person name="Jiang J.F."/>
            <person name="Wang Q."/>
            <person name="Zhang B."/>
            <person name="Ji P."/>
            <person name="Bell-Sakyi L."/>
            <person name="Cui X.M."/>
            <person name="Yuan T.T."/>
            <person name="Jiang B.G."/>
            <person name="Yang W.F."/>
            <person name="Lam T.T."/>
            <person name="Chang Q.C."/>
            <person name="Ding S.J."/>
            <person name="Wang X.J."/>
            <person name="Zhu J.G."/>
            <person name="Ruan X.D."/>
            <person name="Zhao L."/>
            <person name="Wei J.T."/>
            <person name="Ye R.Z."/>
            <person name="Que T.C."/>
            <person name="Du C.H."/>
            <person name="Zhou Y.H."/>
            <person name="Cheng J.X."/>
            <person name="Dai P.F."/>
            <person name="Guo W.B."/>
            <person name="Han X.H."/>
            <person name="Huang E.J."/>
            <person name="Li L.F."/>
            <person name="Wei W."/>
            <person name="Gao Y.C."/>
            <person name="Liu J.Z."/>
            <person name="Shao H.Z."/>
            <person name="Wang X."/>
            <person name="Wang C.C."/>
            <person name="Yang T.C."/>
            <person name="Huo Q.B."/>
            <person name="Li W."/>
            <person name="Chen H.Y."/>
            <person name="Chen S.E."/>
            <person name="Zhou L.G."/>
            <person name="Ni X.B."/>
            <person name="Tian J.H."/>
            <person name="Sheng Y."/>
            <person name="Liu T."/>
            <person name="Pan Y.S."/>
            <person name="Xia L.Y."/>
            <person name="Li J."/>
            <person name="Zhao F."/>
            <person name="Cao W.C."/>
        </authorList>
    </citation>
    <scope>NUCLEOTIDE SEQUENCE</scope>
    <source>
        <strain evidence="9">Rsan-2018</strain>
    </source>
</reference>
<keyword evidence="6 8" id="KW-0472">Membrane</keyword>
<feature type="transmembrane region" description="Helical" evidence="8">
    <location>
        <begin position="121"/>
        <end position="138"/>
    </location>
</feature>
<proteinExistence type="inferred from homology"/>
<evidence type="ECO:0000256" key="6">
    <source>
        <dbReference type="ARBA" id="ARBA00023136"/>
    </source>
</evidence>
<dbReference type="InterPro" id="IPR007271">
    <property type="entry name" value="Nuc_sug_transpt"/>
</dbReference>
<name>A0A9D4T6N5_RHISA</name>
<dbReference type="VEuPathDB" id="VectorBase:RSAN_057329"/>
<comment type="caution">
    <text evidence="9">The sequence shown here is derived from an EMBL/GenBank/DDBJ whole genome shotgun (WGS) entry which is preliminary data.</text>
</comment>
<dbReference type="AlphaFoldDB" id="A0A9D4T6N5"/>
<keyword evidence="3" id="KW-0762">Sugar transport</keyword>
<dbReference type="Pfam" id="PF04142">
    <property type="entry name" value="Nuc_sug_transp"/>
    <property type="match status" value="2"/>
</dbReference>
<evidence type="ECO:0000256" key="7">
    <source>
        <dbReference type="SAM" id="MobiDB-lite"/>
    </source>
</evidence>
<evidence type="ECO:0000256" key="5">
    <source>
        <dbReference type="ARBA" id="ARBA00022989"/>
    </source>
</evidence>
<evidence type="ECO:0000256" key="3">
    <source>
        <dbReference type="ARBA" id="ARBA00022597"/>
    </source>
</evidence>
<dbReference type="SUPFAM" id="SSF103481">
    <property type="entry name" value="Multidrug resistance efflux transporter EmrE"/>
    <property type="match status" value="1"/>
</dbReference>
<dbReference type="GO" id="GO:0015165">
    <property type="term" value="F:pyrimidine nucleotide-sugar transmembrane transporter activity"/>
    <property type="evidence" value="ECO:0007669"/>
    <property type="project" value="InterPro"/>
</dbReference>
<organism evidence="9 10">
    <name type="scientific">Rhipicephalus sanguineus</name>
    <name type="common">Brown dog tick</name>
    <name type="synonym">Ixodes sanguineus</name>
    <dbReference type="NCBI Taxonomy" id="34632"/>
    <lineage>
        <taxon>Eukaryota</taxon>
        <taxon>Metazoa</taxon>
        <taxon>Ecdysozoa</taxon>
        <taxon>Arthropoda</taxon>
        <taxon>Chelicerata</taxon>
        <taxon>Arachnida</taxon>
        <taxon>Acari</taxon>
        <taxon>Parasitiformes</taxon>
        <taxon>Ixodida</taxon>
        <taxon>Ixodoidea</taxon>
        <taxon>Ixodidae</taxon>
        <taxon>Rhipicephalinae</taxon>
        <taxon>Rhipicephalus</taxon>
        <taxon>Rhipicephalus</taxon>
    </lineage>
</organism>
<gene>
    <name evidence="9" type="ORF">HPB52_001734</name>
</gene>
<evidence type="ECO:0008006" key="11">
    <source>
        <dbReference type="Google" id="ProtNLM"/>
    </source>
</evidence>
<keyword evidence="5 8" id="KW-1133">Transmembrane helix</keyword>
<feature type="region of interest" description="Disordered" evidence="7">
    <location>
        <begin position="1"/>
        <end position="22"/>
    </location>
</feature>
<keyword evidence="4 8" id="KW-0812">Transmembrane</keyword>
<dbReference type="PANTHER" id="PTHR10231">
    <property type="entry name" value="NUCLEOTIDE-SUGAR TRANSMEMBRANE TRANSPORTER"/>
    <property type="match status" value="1"/>
</dbReference>
<feature type="transmembrane region" description="Helical" evidence="8">
    <location>
        <begin position="178"/>
        <end position="198"/>
    </location>
</feature>
<dbReference type="GO" id="GO:0000139">
    <property type="term" value="C:Golgi membrane"/>
    <property type="evidence" value="ECO:0007669"/>
    <property type="project" value="InterPro"/>
</dbReference>
<keyword evidence="10" id="KW-1185">Reference proteome</keyword>
<feature type="transmembrane region" description="Helical" evidence="8">
    <location>
        <begin position="231"/>
        <end position="253"/>
    </location>
</feature>
<evidence type="ECO:0000313" key="9">
    <source>
        <dbReference type="EMBL" id="KAH7975430.1"/>
    </source>
</evidence>
<evidence type="ECO:0000256" key="8">
    <source>
        <dbReference type="SAM" id="Phobius"/>
    </source>
</evidence>
<feature type="transmembrane region" description="Helical" evidence="8">
    <location>
        <begin position="286"/>
        <end position="304"/>
    </location>
</feature>
<sequence length="353" mass="38693">MEGKDKSPQAETGSPKSSLERREQTSLPVVLVLFAASTFTDVSKMVCSYSLRYHNHGSYPMNQSLMVAVTEVLKCVLVTVVHRVTSGSLHMRPSYKFLLPSVVYMLTNNIFFFALHYVTPAVWLVFAQCRIFLTLLVYKYPFGRHVTRAQWTAGALIAAAVVGSQADVLASHARSSSVATAMALALLCGTLSTMAAVYTERFTLVNNATPTSPNSHTHLLHPCADQLTGRVLHFLVATIVLSAAYGLCVALVVTRLDNVVKYHMSATSSVLNTFASAALFPDQFRITPAYAISLFVLMVAIYLYEKKSFALPDFLVRWCDDSAKCEGQMLVSVTTDEPDEGAVDADDEKEPLL</sequence>
<dbReference type="InterPro" id="IPR037185">
    <property type="entry name" value="EmrE-like"/>
</dbReference>
<protein>
    <recommendedName>
        <fullName evidence="11">UDP-galactose transporter</fullName>
    </recommendedName>
</protein>
<dbReference type="Proteomes" id="UP000821837">
    <property type="component" value="Chromosome 10"/>
</dbReference>